<dbReference type="PROSITE" id="PS01248">
    <property type="entry name" value="EGF_LAM_1"/>
    <property type="match status" value="1"/>
</dbReference>
<evidence type="ECO:0000259" key="3">
    <source>
        <dbReference type="PROSITE" id="PS50026"/>
    </source>
</evidence>
<reference evidence="4" key="1">
    <citation type="submission" date="2021-01" db="EMBL/GenBank/DDBJ databases">
        <authorList>
            <person name="Corre E."/>
            <person name="Pelletier E."/>
            <person name="Niang G."/>
            <person name="Scheremetjew M."/>
            <person name="Finn R."/>
            <person name="Kale V."/>
            <person name="Holt S."/>
            <person name="Cochrane G."/>
            <person name="Meng A."/>
            <person name="Brown T."/>
            <person name="Cohen L."/>
        </authorList>
    </citation>
    <scope>NUCLEOTIDE SEQUENCE</scope>
    <source>
        <strain evidence="4">NIES-2562</strain>
    </source>
</reference>
<keyword evidence="2" id="KW-0732">Signal</keyword>
<dbReference type="InterPro" id="IPR002049">
    <property type="entry name" value="LE_dom"/>
</dbReference>
<protein>
    <recommendedName>
        <fullName evidence="3">EGF-like domain-containing protein</fullName>
    </recommendedName>
</protein>
<dbReference type="InterPro" id="IPR000742">
    <property type="entry name" value="EGF"/>
</dbReference>
<feature type="disulfide bond" evidence="1">
    <location>
        <begin position="359"/>
        <end position="368"/>
    </location>
</feature>
<dbReference type="Gene3D" id="2.130.10.130">
    <property type="entry name" value="Integrin alpha, N-terminal"/>
    <property type="match status" value="1"/>
</dbReference>
<feature type="domain" description="EGF-like" evidence="3">
    <location>
        <begin position="333"/>
        <end position="369"/>
    </location>
</feature>
<evidence type="ECO:0000256" key="1">
    <source>
        <dbReference type="PROSITE-ProRule" id="PRU00076"/>
    </source>
</evidence>
<name>A0A7S3LSR7_9EUKA</name>
<evidence type="ECO:0000313" key="5">
    <source>
        <dbReference type="EMBL" id="CAE0262332.1"/>
    </source>
</evidence>
<dbReference type="PANTHER" id="PTHR36220">
    <property type="entry name" value="UNNAMED PRODUCT"/>
    <property type="match status" value="1"/>
</dbReference>
<keyword evidence="1" id="KW-0245">EGF-like domain</keyword>
<dbReference type="PROSITE" id="PS01186">
    <property type="entry name" value="EGF_2"/>
    <property type="match status" value="1"/>
</dbReference>
<evidence type="ECO:0000256" key="2">
    <source>
        <dbReference type="SAM" id="SignalP"/>
    </source>
</evidence>
<accession>A0A7S3LSR7</accession>
<dbReference type="PANTHER" id="PTHR36220:SF1">
    <property type="entry name" value="GAMMA TUBULIN COMPLEX COMPONENT C-TERMINAL DOMAIN-CONTAINING PROTEIN"/>
    <property type="match status" value="1"/>
</dbReference>
<proteinExistence type="predicted"/>
<dbReference type="CDD" id="cd00055">
    <property type="entry name" value="EGF_Lam"/>
    <property type="match status" value="1"/>
</dbReference>
<dbReference type="EMBL" id="HBIB01037672">
    <property type="protein sequence ID" value="CAE0262332.1"/>
    <property type="molecule type" value="Transcribed_RNA"/>
</dbReference>
<dbReference type="InterPro" id="IPR028994">
    <property type="entry name" value="Integrin_alpha_N"/>
</dbReference>
<keyword evidence="1" id="KW-1015">Disulfide bond</keyword>
<feature type="chain" id="PRO_5035593809" description="EGF-like domain-containing protein" evidence="2">
    <location>
        <begin position="25"/>
        <end position="798"/>
    </location>
</feature>
<sequence>MPGRLSFFLLSYLLALRGLTFARAEGICILRGEEVSARRARLLDERADAIAVSAQNLGVEWTNVHLPSLLHSKNNTIDTLWQDLANSTAALVDIVDGCNATFVSASSNLTDSLLSLNATVIEAEQLVRNASSVDLTSIISNLHEIQARAATILDGVEVWATNIENSTRVFNATYFAQLEELTTDVHNLSASVTELSAQSDEKFANLGGRDLHYRADFTGYNCTLLESHLGVSLPDACMYCTNTTAWVTCEDMAGTVLPLDYCIGNGTLDSSEVRHLSLISISETQKEMAHEGAVACCHDDSGVFSCKCVPGFVGDACNECDAGYYGNYCVACPTSVVGSACSGHGICDDGLSGNGTCNCSGGYSSVACTPLSDYNIVANLSLKEASSDNDYFGEGTNVMSNDGKILAIGALRRNAGAVSDAGSIVVFYSPSGALTGYQLQQELFCPAGNMSQARFGGEGLAMTSDGGMIAASNGKYGELFFFFWDEAELRYGEQAWATVNVTSELGQGSVYLTSVSMSADGSYIAVGIALHSHNGIPNVGSVVVFVCSICDATSARSYELTQVLLPQPPIVTESYFGMLGKVSMSGDGLVLALGSAGNTTVEHVGIFKRMLLSSNHSDGHSANFTCEQVIRSPIQTIDESHSFSVVDLSFDGSVLVIGAPGVNANNGTAFVYAAPSQSDNYTLVSTLSSEGVSPDLGAADKFGLIVAVSQNGNLVVVSSPVEDVDGVDNAGASYFYVRDLSSGSYSFTSRIRMNPPQEIAQLGRTISMDEYGHIVAVSASREHSYAIRGGAVFIVEGQ</sequence>
<dbReference type="AlphaFoldDB" id="A0A7S3LSR7"/>
<evidence type="ECO:0000313" key="4">
    <source>
        <dbReference type="EMBL" id="CAE0262331.1"/>
    </source>
</evidence>
<dbReference type="SUPFAM" id="SSF82171">
    <property type="entry name" value="DPP6 N-terminal domain-like"/>
    <property type="match status" value="1"/>
</dbReference>
<comment type="caution">
    <text evidence="1">Lacks conserved residue(s) required for the propagation of feature annotation.</text>
</comment>
<organism evidence="4">
    <name type="scientific">Palpitomonas bilix</name>
    <dbReference type="NCBI Taxonomy" id="652834"/>
    <lineage>
        <taxon>Eukaryota</taxon>
        <taxon>Eukaryota incertae sedis</taxon>
    </lineage>
</organism>
<gene>
    <name evidence="4" type="ORF">PBIL07802_LOCUS24626</name>
    <name evidence="5" type="ORF">PBIL07802_LOCUS24627</name>
</gene>
<dbReference type="EMBL" id="HBIB01037671">
    <property type="protein sequence ID" value="CAE0262331.1"/>
    <property type="molecule type" value="Transcribed_RNA"/>
</dbReference>
<feature type="signal peptide" evidence="2">
    <location>
        <begin position="1"/>
        <end position="24"/>
    </location>
</feature>
<dbReference type="PROSITE" id="PS50026">
    <property type="entry name" value="EGF_3"/>
    <property type="match status" value="1"/>
</dbReference>